<dbReference type="STRING" id="370622.LA66_14460"/>
<evidence type="ECO:0000256" key="2">
    <source>
        <dbReference type="ARBA" id="ARBA00023002"/>
    </source>
</evidence>
<dbReference type="OrthoDB" id="7568484at2"/>
<dbReference type="PANTHER" id="PTHR44196:SF1">
    <property type="entry name" value="DEHYDROGENASE_REDUCTASE SDR FAMILY MEMBER 7B"/>
    <property type="match status" value="1"/>
</dbReference>
<proteinExistence type="inferred from homology"/>
<dbReference type="Gene3D" id="3.40.50.720">
    <property type="entry name" value="NAD(P)-binding Rossmann-like Domain"/>
    <property type="match status" value="1"/>
</dbReference>
<comment type="similarity">
    <text evidence="1 3">Belongs to the short-chain dehydrogenases/reductases (SDR) family.</text>
</comment>
<reference evidence="4 5" key="1">
    <citation type="submission" date="2014-09" db="EMBL/GenBank/DDBJ databases">
        <title>Isolation and characterization of Aurantimonas altamirensis ON-56566 from clinical sample following a dog bite.</title>
        <authorList>
            <person name="Eshaghi A."/>
            <person name="Li A."/>
            <person name="Shahinas D."/>
            <person name="Bahn P."/>
            <person name="Kus J.V."/>
            <person name="Patel S.N."/>
        </authorList>
    </citation>
    <scope>NUCLEOTIDE SEQUENCE [LARGE SCALE GENOMIC DNA]</scope>
    <source>
        <strain evidence="4 5">ON-56566</strain>
    </source>
</reference>
<dbReference type="SUPFAM" id="SSF51735">
    <property type="entry name" value="NAD(P)-binding Rossmann-fold domains"/>
    <property type="match status" value="1"/>
</dbReference>
<dbReference type="EMBL" id="JRFJ01000004">
    <property type="protein sequence ID" value="KHJ53804.1"/>
    <property type="molecule type" value="Genomic_DNA"/>
</dbReference>
<keyword evidence="2" id="KW-0560">Oxidoreductase</keyword>
<dbReference type="Pfam" id="PF00106">
    <property type="entry name" value="adh_short"/>
    <property type="match status" value="1"/>
</dbReference>
<gene>
    <name evidence="4" type="ORF">LA66_14460</name>
</gene>
<evidence type="ECO:0000313" key="4">
    <source>
        <dbReference type="EMBL" id="KHJ53804.1"/>
    </source>
</evidence>
<dbReference type="AlphaFoldDB" id="A0A0B1Q0A9"/>
<dbReference type="InterPro" id="IPR036291">
    <property type="entry name" value="NAD(P)-bd_dom_sf"/>
</dbReference>
<organism evidence="4 5">
    <name type="scientific">Aureimonas altamirensis</name>
    <dbReference type="NCBI Taxonomy" id="370622"/>
    <lineage>
        <taxon>Bacteria</taxon>
        <taxon>Pseudomonadati</taxon>
        <taxon>Pseudomonadota</taxon>
        <taxon>Alphaproteobacteria</taxon>
        <taxon>Hyphomicrobiales</taxon>
        <taxon>Aurantimonadaceae</taxon>
        <taxon>Aureimonas</taxon>
    </lineage>
</organism>
<dbReference type="PRINTS" id="PR00080">
    <property type="entry name" value="SDRFAMILY"/>
</dbReference>
<evidence type="ECO:0000313" key="5">
    <source>
        <dbReference type="Proteomes" id="UP000030826"/>
    </source>
</evidence>
<dbReference type="PANTHER" id="PTHR44196">
    <property type="entry name" value="DEHYDROGENASE/REDUCTASE SDR FAMILY MEMBER 7B"/>
    <property type="match status" value="1"/>
</dbReference>
<dbReference type="InterPro" id="IPR002347">
    <property type="entry name" value="SDR_fam"/>
</dbReference>
<name>A0A0B1Q0A9_9HYPH</name>
<dbReference type="CDD" id="cd05233">
    <property type="entry name" value="SDR_c"/>
    <property type="match status" value="1"/>
</dbReference>
<accession>A0A0B1Q0A9</accession>
<evidence type="ECO:0000256" key="1">
    <source>
        <dbReference type="ARBA" id="ARBA00006484"/>
    </source>
</evidence>
<dbReference type="GO" id="GO:0016491">
    <property type="term" value="F:oxidoreductase activity"/>
    <property type="evidence" value="ECO:0007669"/>
    <property type="project" value="UniProtKB-KW"/>
</dbReference>
<sequence length="258" mass="27382">MSEVAPEVVVLTGAGVGLGRAMASELTRKGRRVAGFARTADALEETRRLCARPELFLPITCDVADEAATRAAFAHVRDVAGPVMRLINNAAVYPRGDLLSEPPSHIMDCVAVNLGGMVNCALMALADMTEAGHGRILNVSTFADLAPLPGSSAYSVSKGAARIFTRALIADVCDRFPRIVINDWMPGQLATRMGLADGLDPAVAAQWGVALALSDDPSLTGSIFECDAEQLPPRSLKRRLVERVTLQRAPAARRLLPA</sequence>
<comment type="caution">
    <text evidence="4">The sequence shown here is derived from an EMBL/GenBank/DDBJ whole genome shotgun (WGS) entry which is preliminary data.</text>
</comment>
<evidence type="ECO:0000256" key="3">
    <source>
        <dbReference type="RuleBase" id="RU000363"/>
    </source>
</evidence>
<dbReference type="RefSeq" id="WP_039194628.1">
    <property type="nucleotide sequence ID" value="NZ_JRFJ01000004.1"/>
</dbReference>
<dbReference type="GO" id="GO:0016020">
    <property type="term" value="C:membrane"/>
    <property type="evidence" value="ECO:0007669"/>
    <property type="project" value="TreeGrafter"/>
</dbReference>
<dbReference type="Proteomes" id="UP000030826">
    <property type="component" value="Unassembled WGS sequence"/>
</dbReference>
<protein>
    <submittedName>
        <fullName evidence="4">Oxidoreductase</fullName>
    </submittedName>
</protein>
<dbReference type="PRINTS" id="PR00081">
    <property type="entry name" value="GDHRDH"/>
</dbReference>